<evidence type="ECO:0000313" key="5">
    <source>
        <dbReference type="Proteomes" id="UP000217676"/>
    </source>
</evidence>
<sequence>MQHEQHTPHEHHNHHQGHDGHTAPMDHTDHTAHADHTGHTDHANHAGHAAHTGHSGHGPASWATAAQATLHCLTGCAIGEVLGMVIGTALGWGNLPTMVLAIILAFVFGYTLTMRGVLKAGLDFKSALPIALAADTVSIAVMEIIDNGFIVLWPGAMDATLSDALFWISLAASLALAFVITTPVNKWMIGRGKGHAVVHQFH</sequence>
<feature type="transmembrane region" description="Helical" evidence="2">
    <location>
        <begin position="164"/>
        <end position="184"/>
    </location>
</feature>
<protein>
    <submittedName>
        <fullName evidence="4">Membrane protein</fullName>
    </submittedName>
</protein>
<feature type="region of interest" description="Disordered" evidence="1">
    <location>
        <begin position="1"/>
        <end position="60"/>
    </location>
</feature>
<feature type="transmembrane region" description="Helical" evidence="2">
    <location>
        <begin position="70"/>
        <end position="92"/>
    </location>
</feature>
<dbReference type="AlphaFoldDB" id="A0A160NWZ2"/>
<accession>A0A160NWZ2</accession>
<keyword evidence="2" id="KW-0812">Transmembrane</keyword>
<dbReference type="EMBL" id="AP017424">
    <property type="protein sequence ID" value="BAU82644.1"/>
    <property type="molecule type" value="Genomic_DNA"/>
</dbReference>
<keyword evidence="2" id="KW-1133">Transmembrane helix</keyword>
<evidence type="ECO:0000256" key="1">
    <source>
        <dbReference type="SAM" id="MobiDB-lite"/>
    </source>
</evidence>
<feature type="transmembrane region" description="Helical" evidence="2">
    <location>
        <begin position="130"/>
        <end position="152"/>
    </location>
</feature>
<organism evidence="4 5">
    <name type="scientific">Streptomyces laurentii</name>
    <dbReference type="NCBI Taxonomy" id="39478"/>
    <lineage>
        <taxon>Bacteria</taxon>
        <taxon>Bacillati</taxon>
        <taxon>Actinomycetota</taxon>
        <taxon>Actinomycetes</taxon>
        <taxon>Kitasatosporales</taxon>
        <taxon>Streptomycetaceae</taxon>
        <taxon>Streptomyces</taxon>
    </lineage>
</organism>
<proteinExistence type="predicted"/>
<dbReference type="InterPro" id="IPR025509">
    <property type="entry name" value="DUF4396"/>
</dbReference>
<name>A0A160NWZ2_STRLU</name>
<keyword evidence="5" id="KW-1185">Reference proteome</keyword>
<reference evidence="4 5" key="1">
    <citation type="journal article" date="2016" name="Genome Announc.">
        <title>Complete Genome Sequence of Thiostrepton-Producing Streptomyces laurentii ATCC 31255.</title>
        <authorList>
            <person name="Doi K."/>
            <person name="Fujino Y."/>
            <person name="Nagayoshi Y."/>
            <person name="Ohshima T."/>
            <person name="Ogata S."/>
        </authorList>
    </citation>
    <scope>NUCLEOTIDE SEQUENCE [LARGE SCALE GENOMIC DNA]</scope>
    <source>
        <strain evidence="4 5">ATCC 31255</strain>
    </source>
</reference>
<keyword evidence="2" id="KW-0472">Membrane</keyword>
<feature type="compositionally biased region" description="Basic and acidic residues" evidence="1">
    <location>
        <begin position="1"/>
        <end position="44"/>
    </location>
</feature>
<dbReference type="Proteomes" id="UP000217676">
    <property type="component" value="Chromosome"/>
</dbReference>
<gene>
    <name evidence="4" type="ORF">SLA_1706</name>
</gene>
<dbReference type="KEGG" id="slau:SLA_1706"/>
<evidence type="ECO:0000256" key="2">
    <source>
        <dbReference type="SAM" id="Phobius"/>
    </source>
</evidence>
<evidence type="ECO:0000313" key="4">
    <source>
        <dbReference type="EMBL" id="BAU82644.1"/>
    </source>
</evidence>
<feature type="domain" description="DUF4396" evidence="3">
    <location>
        <begin position="61"/>
        <end position="194"/>
    </location>
</feature>
<dbReference type="Pfam" id="PF14342">
    <property type="entry name" value="DUF4396"/>
    <property type="match status" value="1"/>
</dbReference>
<feature type="compositionally biased region" description="Low complexity" evidence="1">
    <location>
        <begin position="46"/>
        <end position="60"/>
    </location>
</feature>
<feature type="transmembrane region" description="Helical" evidence="2">
    <location>
        <begin position="98"/>
        <end position="118"/>
    </location>
</feature>
<evidence type="ECO:0000259" key="3">
    <source>
        <dbReference type="Pfam" id="PF14342"/>
    </source>
</evidence>